<protein>
    <submittedName>
        <fullName evidence="1">Uncharacterized protein</fullName>
    </submittedName>
</protein>
<dbReference type="OrthoDB" id="271821at2"/>
<evidence type="ECO:0000313" key="1">
    <source>
        <dbReference type="EMBL" id="RUQ74015.1"/>
    </source>
</evidence>
<dbReference type="EMBL" id="RZIJ01000004">
    <property type="protein sequence ID" value="RUQ74015.1"/>
    <property type="molecule type" value="Genomic_DNA"/>
</dbReference>
<gene>
    <name evidence="1" type="ORF">EJ913_06480</name>
</gene>
<dbReference type="AlphaFoldDB" id="A0A433JBU6"/>
<sequence>MPRRPQGQHFLLTAAARTVSLATVMRMSPSEAEKLFAAIRWSATGGQPCVTVRRCFQLSTSWGAISAPKVMSIRRAMPRHMTVFPGGGSQPRAR</sequence>
<proteinExistence type="predicted"/>
<comment type="caution">
    <text evidence="1">The sequence shown here is derived from an EMBL/GenBank/DDBJ whole genome shotgun (WGS) entry which is preliminary data.</text>
</comment>
<evidence type="ECO:0000313" key="2">
    <source>
        <dbReference type="Proteomes" id="UP000280346"/>
    </source>
</evidence>
<organism evidence="1 2">
    <name type="scientific">Azospirillum doebereinerae</name>
    <dbReference type="NCBI Taxonomy" id="92933"/>
    <lineage>
        <taxon>Bacteria</taxon>
        <taxon>Pseudomonadati</taxon>
        <taxon>Pseudomonadota</taxon>
        <taxon>Alphaproteobacteria</taxon>
        <taxon>Rhodospirillales</taxon>
        <taxon>Azospirillaceae</taxon>
        <taxon>Azospirillum</taxon>
    </lineage>
</organism>
<name>A0A433JBU6_9PROT</name>
<accession>A0A433JBU6</accession>
<reference evidence="1 2" key="1">
    <citation type="submission" date="2018-12" db="EMBL/GenBank/DDBJ databases">
        <authorList>
            <person name="Yang Y."/>
        </authorList>
    </citation>
    <scope>NUCLEOTIDE SEQUENCE [LARGE SCALE GENOMIC DNA]</scope>
    <source>
        <strain evidence="1 2">GSF71</strain>
    </source>
</reference>
<dbReference type="Proteomes" id="UP000280346">
    <property type="component" value="Unassembled WGS sequence"/>
</dbReference>
<keyword evidence="2" id="KW-1185">Reference proteome</keyword>